<reference evidence="3 4" key="1">
    <citation type="submission" date="2014-02" db="EMBL/GenBank/DDBJ databases">
        <title>The genome sequence of the entomopathogenic fungus Metarhizium robertsii ARSEF 2575.</title>
        <authorList>
            <person name="Giuliano Garisto Donzelli B."/>
            <person name="Roe B.A."/>
            <person name="Macmil S.L."/>
            <person name="Krasnoff S.B."/>
            <person name="Gibson D.M."/>
        </authorList>
    </citation>
    <scope>NUCLEOTIDE SEQUENCE [LARGE SCALE GENOMIC DNA]</scope>
    <source>
        <strain evidence="3 4">ARSEF 2575</strain>
    </source>
</reference>
<dbReference type="HOGENOM" id="CLU_1796930_0_0_1"/>
<feature type="transmembrane region" description="Helical" evidence="2">
    <location>
        <begin position="13"/>
        <end position="32"/>
    </location>
</feature>
<proteinExistence type="predicted"/>
<evidence type="ECO:0000313" key="4">
    <source>
        <dbReference type="Proteomes" id="UP000030151"/>
    </source>
</evidence>
<dbReference type="AlphaFoldDB" id="A0A0A1UVL2"/>
<accession>A0A0A1UVL2</accession>
<keyword evidence="2" id="KW-1133">Transmembrane helix</keyword>
<gene>
    <name evidence="3" type="ORF">X797_004713</name>
</gene>
<evidence type="ECO:0000256" key="1">
    <source>
        <dbReference type="SAM" id="MobiDB-lite"/>
    </source>
</evidence>
<evidence type="ECO:0000256" key="2">
    <source>
        <dbReference type="SAM" id="Phobius"/>
    </source>
</evidence>
<dbReference type="Proteomes" id="UP000030151">
    <property type="component" value="Unassembled WGS sequence"/>
</dbReference>
<feature type="region of interest" description="Disordered" evidence="1">
    <location>
        <begin position="38"/>
        <end position="71"/>
    </location>
</feature>
<sequence>MTLLVQTLHLTEFTGAAACLVLAVILVIFKGFNRKPPSLRPEKDEAGKAADQNNFKSRDFKMPTPPPYPEWSIESTKPLPYRALRYGPKYNVTMGLRTIPPIEWVELDCQFPKYHADKAARLLKRGEKYAKTHPDIFPAAVELL</sequence>
<evidence type="ECO:0000313" key="3">
    <source>
        <dbReference type="EMBL" id="EXV01879.1"/>
    </source>
</evidence>
<name>A0A0A1UVL2_9HYPO</name>
<dbReference type="EMBL" id="JELW01000006">
    <property type="protein sequence ID" value="EXV01879.1"/>
    <property type="molecule type" value="Genomic_DNA"/>
</dbReference>
<organism evidence="3 4">
    <name type="scientific">Metarhizium robertsii</name>
    <dbReference type="NCBI Taxonomy" id="568076"/>
    <lineage>
        <taxon>Eukaryota</taxon>
        <taxon>Fungi</taxon>
        <taxon>Dikarya</taxon>
        <taxon>Ascomycota</taxon>
        <taxon>Pezizomycotina</taxon>
        <taxon>Sordariomycetes</taxon>
        <taxon>Hypocreomycetidae</taxon>
        <taxon>Hypocreales</taxon>
        <taxon>Clavicipitaceae</taxon>
        <taxon>Metarhizium</taxon>
    </lineage>
</organism>
<keyword evidence="2" id="KW-0472">Membrane</keyword>
<protein>
    <submittedName>
        <fullName evidence="3">DUF3445 domain protein</fullName>
    </submittedName>
</protein>
<comment type="caution">
    <text evidence="3">The sequence shown here is derived from an EMBL/GenBank/DDBJ whole genome shotgun (WGS) entry which is preliminary data.</text>
</comment>
<keyword evidence="2" id="KW-0812">Transmembrane</keyword>